<gene>
    <name evidence="1" type="ORF">RBSWK_01589</name>
</gene>
<dbReference type="Proteomes" id="UP000010959">
    <property type="component" value="Unassembled WGS sequence"/>
</dbReference>
<evidence type="ECO:0000313" key="1">
    <source>
        <dbReference type="EMBL" id="ELP34478.1"/>
    </source>
</evidence>
<dbReference type="EMBL" id="AMWG01000032">
    <property type="protein sequence ID" value="ELP34478.1"/>
    <property type="molecule type" value="Genomic_DNA"/>
</dbReference>
<name>L7CKJ5_RHOBT</name>
<organism evidence="1 2">
    <name type="scientific">Rhodopirellula baltica SWK14</name>
    <dbReference type="NCBI Taxonomy" id="993516"/>
    <lineage>
        <taxon>Bacteria</taxon>
        <taxon>Pseudomonadati</taxon>
        <taxon>Planctomycetota</taxon>
        <taxon>Planctomycetia</taxon>
        <taxon>Pirellulales</taxon>
        <taxon>Pirellulaceae</taxon>
        <taxon>Rhodopirellula</taxon>
    </lineage>
</organism>
<evidence type="ECO:0000313" key="2">
    <source>
        <dbReference type="Proteomes" id="UP000010959"/>
    </source>
</evidence>
<dbReference type="AlphaFoldDB" id="L7CKJ5"/>
<dbReference type="PATRIC" id="fig|993516.3.peg.1691"/>
<accession>L7CKJ5</accession>
<sequence length="158" mass="17719">MPDSIAAVWYAYLIFVGATDFAMQDRYIDASAKLDKSMTPAEVLEVMGPPSGRYEATGFLHLAFLSFQPKHWYWGERVDIHRLVLPSLPVANPFPYHIRLFGYADNDVVVRWSATDQIMEITRPAPAPAPAAFHDLLDAKDATHQLFDTLRVILNTGG</sequence>
<protein>
    <submittedName>
        <fullName evidence="1">Uncharacterized protein</fullName>
    </submittedName>
</protein>
<proteinExistence type="predicted"/>
<comment type="caution">
    <text evidence="1">The sequence shown here is derived from an EMBL/GenBank/DDBJ whole genome shotgun (WGS) entry which is preliminary data.</text>
</comment>
<reference evidence="1 2" key="1">
    <citation type="journal article" date="2013" name="Mar. Genomics">
        <title>Expression of sulfatases in Rhodopirellula baltica and the diversity of sulfatases in the genus Rhodopirellula.</title>
        <authorList>
            <person name="Wegner C.E."/>
            <person name="Richter-Heitmann T."/>
            <person name="Klindworth A."/>
            <person name="Klockow C."/>
            <person name="Richter M."/>
            <person name="Achstetter T."/>
            <person name="Glockner F.O."/>
            <person name="Harder J."/>
        </authorList>
    </citation>
    <scope>NUCLEOTIDE SEQUENCE [LARGE SCALE GENOMIC DNA]</scope>
    <source>
        <strain evidence="1 2">SWK14</strain>
    </source>
</reference>